<gene>
    <name evidence="9" type="ORF">JOD49_001911</name>
</gene>
<dbReference type="GO" id="GO:0005524">
    <property type="term" value="F:ATP binding"/>
    <property type="evidence" value="ECO:0007669"/>
    <property type="project" value="UniProtKB-KW"/>
</dbReference>
<dbReference type="Gene3D" id="1.20.1560.10">
    <property type="entry name" value="ABC transporter type 1, transmembrane domain"/>
    <property type="match status" value="1"/>
</dbReference>
<dbReference type="PROSITE" id="PS50929">
    <property type="entry name" value="ABC_TM1F"/>
    <property type="match status" value="1"/>
</dbReference>
<keyword evidence="4 6" id="KW-0472">Membrane</keyword>
<dbReference type="SUPFAM" id="SSF90123">
    <property type="entry name" value="ABC transporter transmembrane region"/>
    <property type="match status" value="1"/>
</dbReference>
<feature type="region of interest" description="Disordered" evidence="5">
    <location>
        <begin position="1"/>
        <end position="26"/>
    </location>
</feature>
<evidence type="ECO:0000256" key="6">
    <source>
        <dbReference type="SAM" id="Phobius"/>
    </source>
</evidence>
<feature type="transmembrane region" description="Helical" evidence="6">
    <location>
        <begin position="83"/>
        <end position="101"/>
    </location>
</feature>
<keyword evidence="10" id="KW-1185">Reference proteome</keyword>
<dbReference type="PROSITE" id="PS50893">
    <property type="entry name" value="ABC_TRANSPORTER_2"/>
    <property type="match status" value="1"/>
</dbReference>
<dbReference type="PANTHER" id="PTHR43394">
    <property type="entry name" value="ATP-DEPENDENT PERMEASE MDL1, MITOCHONDRIAL"/>
    <property type="match status" value="1"/>
</dbReference>
<dbReference type="EMBL" id="JAFBBO010000001">
    <property type="protein sequence ID" value="MBM7478991.1"/>
    <property type="molecule type" value="Genomic_DNA"/>
</dbReference>
<dbReference type="SUPFAM" id="SSF52540">
    <property type="entry name" value="P-loop containing nucleoside triphosphate hydrolases"/>
    <property type="match status" value="1"/>
</dbReference>
<dbReference type="InterPro" id="IPR017871">
    <property type="entry name" value="ABC_transporter-like_CS"/>
</dbReference>
<protein>
    <submittedName>
        <fullName evidence="9">ABC transport system ATP-binding protein</fullName>
    </submittedName>
</protein>
<dbReference type="Gene3D" id="3.40.50.300">
    <property type="entry name" value="P-loop containing nucleotide triphosphate hydrolases"/>
    <property type="match status" value="1"/>
</dbReference>
<keyword evidence="9" id="KW-0067">ATP-binding</keyword>
<feature type="transmembrane region" description="Helical" evidence="6">
    <location>
        <begin position="266"/>
        <end position="286"/>
    </location>
</feature>
<evidence type="ECO:0000256" key="5">
    <source>
        <dbReference type="SAM" id="MobiDB-lite"/>
    </source>
</evidence>
<comment type="subcellular location">
    <subcellularLocation>
        <location evidence="1">Cell membrane</location>
        <topology evidence="1">Multi-pass membrane protein</topology>
    </subcellularLocation>
</comment>
<feature type="domain" description="ABC transmembrane type-1" evidence="8">
    <location>
        <begin position="48"/>
        <end position="327"/>
    </location>
</feature>
<dbReference type="Pfam" id="PF00664">
    <property type="entry name" value="ABC_membrane"/>
    <property type="match status" value="1"/>
</dbReference>
<dbReference type="PANTHER" id="PTHR43394:SF1">
    <property type="entry name" value="ATP-BINDING CASSETTE SUB-FAMILY B MEMBER 10, MITOCHONDRIAL"/>
    <property type="match status" value="1"/>
</dbReference>
<organism evidence="9 10">
    <name type="scientific">Oerskovia jenensis</name>
    <dbReference type="NCBI Taxonomy" id="162169"/>
    <lineage>
        <taxon>Bacteria</taxon>
        <taxon>Bacillati</taxon>
        <taxon>Actinomycetota</taxon>
        <taxon>Actinomycetes</taxon>
        <taxon>Micrococcales</taxon>
        <taxon>Cellulomonadaceae</taxon>
        <taxon>Oerskovia</taxon>
    </lineage>
</organism>
<feature type="domain" description="ABC transporter" evidence="7">
    <location>
        <begin position="349"/>
        <end position="587"/>
    </location>
</feature>
<evidence type="ECO:0000256" key="4">
    <source>
        <dbReference type="ARBA" id="ARBA00023136"/>
    </source>
</evidence>
<dbReference type="Proteomes" id="UP000698059">
    <property type="component" value="Unassembled WGS sequence"/>
</dbReference>
<comment type="caution">
    <text evidence="9">The sequence shown here is derived from an EMBL/GenBank/DDBJ whole genome shotgun (WGS) entry which is preliminary data.</text>
</comment>
<dbReference type="CDD" id="cd07346">
    <property type="entry name" value="ABC_6TM_exporters"/>
    <property type="match status" value="1"/>
</dbReference>
<dbReference type="InterPro" id="IPR027417">
    <property type="entry name" value="P-loop_NTPase"/>
</dbReference>
<feature type="compositionally biased region" description="Pro residues" evidence="5">
    <location>
        <begin position="11"/>
        <end position="20"/>
    </location>
</feature>
<dbReference type="InterPro" id="IPR036640">
    <property type="entry name" value="ABC1_TM_sf"/>
</dbReference>
<keyword evidence="9" id="KW-0547">Nucleotide-binding</keyword>
<name>A0ABS2LEZ1_9CELL</name>
<sequence>MPLRSRRPARPEPGSPPPPTAGDAAPTTVGGIFRLVLAGNRRWLLLTAGASSFMVHQVAEALVPVLIGVVVDRAIMPRDGAALGLWLGVLAAVFLVLTMAWRIGMRSTVRAFSFAAHDLRQLTVERVLDPRGMARRRAAGETLTIASSDTNRVAGIAWLVTGQLGALAAIGTTAVSLLLVSVPLGVAVLVATPVMLLVMHRLSVPLEARSEAEQETAARAGGLATDLVTGLRVLKGLGAEQAAADRYRRASRGSLAAALRAVRSRAAYQAVSEVLSVVFLAAVALFAGRMALAGQITVGELVAVVGLAQFVQEPMSRTGFLGVELAQKRASARRLLRLLGEPTVHSAAARPVDTGVAAATPSGASLTLAGTFGGSALGPVTVRRGQVVGVVVPDAGDAAALVDVLGCRAPAPPGAVVVDGTDLSTLDPATGRTLVFAARHDATLFSTTVRDNLAPDTPLDPRALDASGTTEVLGHLPDGLDTHLTGRGQHLSGGQRQRLVLGRALHRPEPVLVLHDPTTAVDTVTEARIAAGLRELPDRALLLVTTSPTLLAVCDHVVVAASASRTGDAARAAVPGARGSDAELVAS</sequence>
<reference evidence="9 10" key="1">
    <citation type="submission" date="2021-01" db="EMBL/GenBank/DDBJ databases">
        <title>Sequencing the genomes of 1000 actinobacteria strains.</title>
        <authorList>
            <person name="Klenk H.-P."/>
        </authorList>
    </citation>
    <scope>NUCLEOTIDE SEQUENCE [LARGE SCALE GENOMIC DNA]</scope>
    <source>
        <strain evidence="9 10">DSM 46000</strain>
    </source>
</reference>
<keyword evidence="2 6" id="KW-0812">Transmembrane</keyword>
<dbReference type="RefSeq" id="WP_205306995.1">
    <property type="nucleotide sequence ID" value="NZ_BAAAVF010000009.1"/>
</dbReference>
<evidence type="ECO:0000313" key="9">
    <source>
        <dbReference type="EMBL" id="MBM7478991.1"/>
    </source>
</evidence>
<dbReference type="PROSITE" id="PS00211">
    <property type="entry name" value="ABC_TRANSPORTER_1"/>
    <property type="match status" value="1"/>
</dbReference>
<dbReference type="Pfam" id="PF00005">
    <property type="entry name" value="ABC_tran"/>
    <property type="match status" value="1"/>
</dbReference>
<proteinExistence type="predicted"/>
<evidence type="ECO:0000256" key="1">
    <source>
        <dbReference type="ARBA" id="ARBA00004651"/>
    </source>
</evidence>
<dbReference type="InterPro" id="IPR039421">
    <property type="entry name" value="Type_1_exporter"/>
</dbReference>
<evidence type="ECO:0000256" key="2">
    <source>
        <dbReference type="ARBA" id="ARBA00022692"/>
    </source>
</evidence>
<dbReference type="InterPro" id="IPR003439">
    <property type="entry name" value="ABC_transporter-like_ATP-bd"/>
</dbReference>
<feature type="transmembrane region" description="Helical" evidence="6">
    <location>
        <begin position="177"/>
        <end position="199"/>
    </location>
</feature>
<evidence type="ECO:0000256" key="3">
    <source>
        <dbReference type="ARBA" id="ARBA00022989"/>
    </source>
</evidence>
<keyword evidence="3 6" id="KW-1133">Transmembrane helix</keyword>
<accession>A0ABS2LEZ1</accession>
<evidence type="ECO:0000259" key="7">
    <source>
        <dbReference type="PROSITE" id="PS50893"/>
    </source>
</evidence>
<evidence type="ECO:0000259" key="8">
    <source>
        <dbReference type="PROSITE" id="PS50929"/>
    </source>
</evidence>
<evidence type="ECO:0000313" key="10">
    <source>
        <dbReference type="Proteomes" id="UP000698059"/>
    </source>
</evidence>
<dbReference type="InterPro" id="IPR011527">
    <property type="entry name" value="ABC1_TM_dom"/>
</dbReference>